<organism evidence="1 2">
    <name type="scientific">Pseudooceanicola albus</name>
    <dbReference type="NCBI Taxonomy" id="2692189"/>
    <lineage>
        <taxon>Bacteria</taxon>
        <taxon>Pseudomonadati</taxon>
        <taxon>Pseudomonadota</taxon>
        <taxon>Alphaproteobacteria</taxon>
        <taxon>Rhodobacterales</taxon>
        <taxon>Paracoccaceae</taxon>
        <taxon>Pseudooceanicola</taxon>
    </lineage>
</organism>
<proteinExistence type="predicted"/>
<dbReference type="Proteomes" id="UP000477911">
    <property type="component" value="Unassembled WGS sequence"/>
</dbReference>
<dbReference type="Pfam" id="PF05136">
    <property type="entry name" value="Phage_portal_2"/>
    <property type="match status" value="1"/>
</dbReference>
<sequence length="470" mass="50433">MNNASTPLANLLGVAVRTLNSLAPLKTLQGNSNSQGRRSFDGATARRASGLGHFGSANAEIAAGHAQVSSRASYLAANNGYVSNGVTNIVTYLAGTGPRPNVRGESREVTRSIHRRFDSFSADADFHGRTDLGGLIAQITRDMVVHGEGLAILHDIDTGLKIQVIPPQHLDGSKSVNLSDGRQIVQGVEFDAKGRRVAYWIFPEHPSAIFTAQAASVRVDAWDVLHVFHPFSAGQVRGLSWLAPAILPANDLNAWKDALLVGAKMGAMQAGFITEASDTGGDEDVFSDPIWEPGSLTRLPLGATVTFTAPDQIKDAPALLRMTLQEIAAALGLPEFLLSGDLTSANYSSLRAGLIPFRSRMEQVQYATLVPQLLRPVWRRWLLTEMLSGQSDTPIGAAADWIFPRPQQVDPAKDLAATEKALSMGLTSRTAAINELGWNADDIDEEIKADRDREADLGLGFTKTEKPNAA</sequence>
<dbReference type="RefSeq" id="WP_160895087.1">
    <property type="nucleotide sequence ID" value="NZ_WUMU01000016.1"/>
</dbReference>
<reference evidence="1 2" key="1">
    <citation type="submission" date="2019-12" db="EMBL/GenBank/DDBJ databases">
        <authorList>
            <person name="Li M."/>
        </authorList>
    </citation>
    <scope>NUCLEOTIDE SEQUENCE [LARGE SCALE GENOMIC DNA]</scope>
    <source>
        <strain evidence="1 2">GBMRC 2024</strain>
    </source>
</reference>
<dbReference type="AlphaFoldDB" id="A0A6L7G4N0"/>
<protein>
    <submittedName>
        <fullName evidence="1">Phage portal protein</fullName>
    </submittedName>
</protein>
<accession>A0A6L7G4N0</accession>
<evidence type="ECO:0000313" key="1">
    <source>
        <dbReference type="EMBL" id="MXN18961.1"/>
    </source>
</evidence>
<comment type="caution">
    <text evidence="1">The sequence shown here is derived from an EMBL/GenBank/DDBJ whole genome shotgun (WGS) entry which is preliminary data.</text>
</comment>
<dbReference type="InterPro" id="IPR006429">
    <property type="entry name" value="Phage_lambda_portal"/>
</dbReference>
<dbReference type="GO" id="GO:0019068">
    <property type="term" value="P:virion assembly"/>
    <property type="evidence" value="ECO:0007669"/>
    <property type="project" value="InterPro"/>
</dbReference>
<gene>
    <name evidence="1" type="ORF">GR170_14020</name>
</gene>
<evidence type="ECO:0000313" key="2">
    <source>
        <dbReference type="Proteomes" id="UP000477911"/>
    </source>
</evidence>
<name>A0A6L7G4N0_9RHOB</name>
<dbReference type="EMBL" id="WUMU01000016">
    <property type="protein sequence ID" value="MXN18961.1"/>
    <property type="molecule type" value="Genomic_DNA"/>
</dbReference>
<keyword evidence="2" id="KW-1185">Reference proteome</keyword>
<dbReference type="NCBIfam" id="TIGR01539">
    <property type="entry name" value="portal_lambda"/>
    <property type="match status" value="1"/>
</dbReference>
<dbReference type="GO" id="GO:0005198">
    <property type="term" value="F:structural molecule activity"/>
    <property type="evidence" value="ECO:0007669"/>
    <property type="project" value="InterPro"/>
</dbReference>